<protein>
    <submittedName>
        <fullName evidence="2">Uncharacterized protein</fullName>
    </submittedName>
</protein>
<name>A0AA48KF01_9BACT</name>
<keyword evidence="3" id="KW-1185">Reference proteome</keyword>
<evidence type="ECO:0000256" key="1">
    <source>
        <dbReference type="SAM" id="SignalP"/>
    </source>
</evidence>
<gene>
    <name evidence="2" type="ORF">METESE_27700</name>
</gene>
<feature type="signal peptide" evidence="1">
    <location>
        <begin position="1"/>
        <end position="21"/>
    </location>
</feature>
<organism evidence="2 3">
    <name type="scientific">Mesoterricola sediminis</name>
    <dbReference type="NCBI Taxonomy" id="2927980"/>
    <lineage>
        <taxon>Bacteria</taxon>
        <taxon>Pseudomonadati</taxon>
        <taxon>Acidobacteriota</taxon>
        <taxon>Holophagae</taxon>
        <taxon>Holophagales</taxon>
        <taxon>Holophagaceae</taxon>
        <taxon>Mesoterricola</taxon>
    </lineage>
</organism>
<keyword evidence="1" id="KW-0732">Signal</keyword>
<dbReference type="RefSeq" id="WP_316410434.1">
    <property type="nucleotide sequence ID" value="NZ_AP027081.1"/>
</dbReference>
<evidence type="ECO:0000313" key="3">
    <source>
        <dbReference type="Proteomes" id="UP001228113"/>
    </source>
</evidence>
<accession>A0AA48KF01</accession>
<dbReference type="KEGG" id="msea:METESE_27700"/>
<proteinExistence type="predicted"/>
<dbReference type="EMBL" id="AP027081">
    <property type="protein sequence ID" value="BDU77812.1"/>
    <property type="molecule type" value="Genomic_DNA"/>
</dbReference>
<reference evidence="2" key="1">
    <citation type="journal article" date="2023" name="Int. J. Syst. Evol. Microbiol.">
        <title>Mesoterricola silvestris gen. nov., sp. nov., Mesoterricola sediminis sp. nov., Geothrix oryzae sp. nov., Geothrix edaphica sp. nov., Geothrix rubra sp. nov., and Geothrix limicola sp. nov., six novel members of Acidobacteriota isolated from soils.</title>
        <authorList>
            <person name="Itoh H."/>
            <person name="Sugisawa Y."/>
            <person name="Mise K."/>
            <person name="Xu Z."/>
            <person name="Kuniyasu M."/>
            <person name="Ushijima N."/>
            <person name="Kawano K."/>
            <person name="Kobayashi E."/>
            <person name="Shiratori Y."/>
            <person name="Masuda Y."/>
            <person name="Senoo K."/>
        </authorList>
    </citation>
    <scope>NUCLEOTIDE SEQUENCE</scope>
    <source>
        <strain evidence="2">W786</strain>
    </source>
</reference>
<dbReference type="AlphaFoldDB" id="A0AA48KF01"/>
<dbReference type="Proteomes" id="UP001228113">
    <property type="component" value="Chromosome"/>
</dbReference>
<evidence type="ECO:0000313" key="2">
    <source>
        <dbReference type="EMBL" id="BDU77812.1"/>
    </source>
</evidence>
<feature type="chain" id="PRO_5041368358" evidence="1">
    <location>
        <begin position="22"/>
        <end position="181"/>
    </location>
</feature>
<sequence length="181" mass="19672">MNLRPAALAAIAVLTCAPAQADPALGLVRSRFTVIKNNTDLPIKLRVVDKFLTVGNYYVATGVSDPKPRKVVGKVKSQPADRFLAEVPAKQAIYLYFDTTALSFSSIFAIEATDDDGHAVEMDVNLSFKKFGSSFASKNVTFKDMTVDKKVNYTVNDAAFMDPGKAWLTIDSVETIDPASK</sequence>